<evidence type="ECO:0000313" key="9">
    <source>
        <dbReference type="Proteomes" id="UP000078284"/>
    </source>
</evidence>
<name>A0A178VBN4_ARATH</name>
<dbReference type="EMBL" id="LUHQ01000003">
    <property type="protein sequence ID" value="OAP03091.1"/>
    <property type="molecule type" value="Genomic_DNA"/>
</dbReference>
<dbReference type="InterPro" id="IPR012795">
    <property type="entry name" value="tRNA_Ile_lys_synt_N"/>
</dbReference>
<comment type="caution">
    <text evidence="8">The sequence shown here is derived from an EMBL/GenBank/DDBJ whole genome shotgun (WGS) entry which is preliminary data.</text>
</comment>
<dbReference type="PANTHER" id="PTHR43033">
    <property type="entry name" value="TRNA(ILE)-LYSIDINE SYNTHASE-RELATED"/>
    <property type="match status" value="1"/>
</dbReference>
<dbReference type="Proteomes" id="UP000078284">
    <property type="component" value="Chromosome 3"/>
</dbReference>
<dbReference type="Pfam" id="PF01171">
    <property type="entry name" value="ATP_bind_3"/>
    <property type="match status" value="1"/>
</dbReference>
<evidence type="ECO:0000256" key="4">
    <source>
        <dbReference type="ARBA" id="ARBA00022741"/>
    </source>
</evidence>
<evidence type="ECO:0000259" key="7">
    <source>
        <dbReference type="Pfam" id="PF01171"/>
    </source>
</evidence>
<evidence type="ECO:0000313" key="8">
    <source>
        <dbReference type="EMBL" id="OAP03091.1"/>
    </source>
</evidence>
<evidence type="ECO:0000256" key="2">
    <source>
        <dbReference type="ARBA" id="ARBA00022598"/>
    </source>
</evidence>
<organism evidence="8 9">
    <name type="scientific">Arabidopsis thaliana</name>
    <name type="common">Mouse-ear cress</name>
    <dbReference type="NCBI Taxonomy" id="3702"/>
    <lineage>
        <taxon>Eukaryota</taxon>
        <taxon>Viridiplantae</taxon>
        <taxon>Streptophyta</taxon>
        <taxon>Embryophyta</taxon>
        <taxon>Tracheophyta</taxon>
        <taxon>Spermatophyta</taxon>
        <taxon>Magnoliopsida</taxon>
        <taxon>eudicotyledons</taxon>
        <taxon>Gunneridae</taxon>
        <taxon>Pentapetalae</taxon>
        <taxon>rosids</taxon>
        <taxon>malvids</taxon>
        <taxon>Brassicales</taxon>
        <taxon>Brassicaceae</taxon>
        <taxon>Camelineae</taxon>
        <taxon>Arabidopsis</taxon>
    </lineage>
</organism>
<feature type="domain" description="tRNA(Ile)-lysidine/2-thiocytidine synthase N-terminal" evidence="7">
    <location>
        <begin position="87"/>
        <end position="292"/>
    </location>
</feature>
<evidence type="ECO:0000256" key="5">
    <source>
        <dbReference type="ARBA" id="ARBA00022840"/>
    </source>
</evidence>
<comment type="catalytic activity">
    <reaction evidence="6">
        <text>cytidine(34) in tRNA(Ile2) + L-lysine + ATP = lysidine(34) in tRNA(Ile2) + AMP + diphosphate + H(+)</text>
        <dbReference type="Rhea" id="RHEA:43744"/>
        <dbReference type="Rhea" id="RHEA-COMP:10625"/>
        <dbReference type="Rhea" id="RHEA-COMP:10670"/>
        <dbReference type="ChEBI" id="CHEBI:15378"/>
        <dbReference type="ChEBI" id="CHEBI:30616"/>
        <dbReference type="ChEBI" id="CHEBI:32551"/>
        <dbReference type="ChEBI" id="CHEBI:33019"/>
        <dbReference type="ChEBI" id="CHEBI:82748"/>
        <dbReference type="ChEBI" id="CHEBI:83665"/>
        <dbReference type="ChEBI" id="CHEBI:456215"/>
        <dbReference type="EC" id="6.3.4.19"/>
    </reaction>
</comment>
<dbReference type="FunFam" id="3.40.50.620:FF:000466">
    <property type="entry name" value="Adenine nucleotide alpha hydrolases-like superfamily protein"/>
    <property type="match status" value="1"/>
</dbReference>
<keyword evidence="2" id="KW-0436">Ligase</keyword>
<proteinExistence type="inferred from homology"/>
<dbReference type="SUPFAM" id="SSF52402">
    <property type="entry name" value="Adenine nucleotide alpha hydrolases-like"/>
    <property type="match status" value="1"/>
</dbReference>
<keyword evidence="5" id="KW-0067">ATP-binding</keyword>
<dbReference type="AlphaFoldDB" id="A0A178VBN4"/>
<dbReference type="PANTHER" id="PTHR43033:SF5">
    <property type="entry name" value="TRNA(ILE)-LYSIDINE SYNTHETASE"/>
    <property type="match status" value="1"/>
</dbReference>
<dbReference type="InterPro" id="IPR014729">
    <property type="entry name" value="Rossmann-like_a/b/a_fold"/>
</dbReference>
<dbReference type="EC" id="6.3.4.19" evidence="1"/>
<dbReference type="HAMAP" id="MF_01161">
    <property type="entry name" value="tRNA_Ile_lys_synt"/>
    <property type="match status" value="1"/>
</dbReference>
<dbReference type="ExpressionAtlas" id="A0A178VBN4">
    <property type="expression patterns" value="baseline and differential"/>
</dbReference>
<dbReference type="GO" id="GO:0008033">
    <property type="term" value="P:tRNA processing"/>
    <property type="evidence" value="ECO:0007669"/>
    <property type="project" value="UniProtKB-KW"/>
</dbReference>
<keyword evidence="3" id="KW-0819">tRNA processing</keyword>
<evidence type="ECO:0000256" key="6">
    <source>
        <dbReference type="ARBA" id="ARBA00048539"/>
    </source>
</evidence>
<dbReference type="Gene3D" id="3.40.50.620">
    <property type="entry name" value="HUPs"/>
    <property type="match status" value="1"/>
</dbReference>
<gene>
    <name evidence="8" type="ordered locus">AXX17_At3g26580</name>
</gene>
<sequence>MARGLSLCSNGRKSSTLLSNSIPRVSISFSPKTLFTCSYPLQSRHPEFSQRLFCNHACVPETVDETRYKELFNKRMDMAGLKPHNRIALGVSGGPDSMALCVLTAKWKTQGLSCVNKTDGFIDGLVAIVVDHGLRQESKDEAELVCSRVSQMGIRCEIASCDWVDGRPKLGHLQEAAREMRYEMISNVCFRQQIEVLLIAHHADDQAELFILRLSRSSGVLGLAGTAFASEIFSRNLQLDAKHMKNQSIRLVRPLLDFWKEDMYKICQWGRQDWVEDPTNRSQLFVRNRIRTSIGNLQSGSFKSELQAVISECRRTRSFVDKVCTDLIHQTVTATDVRAFCGLSTYQKGYAILDLERLNPSGVKDICLSKYLSAVLQFISQWQRPIRGNTSKLLLNYIRAIPCRTSLTAAGCYLSPAPGSKGTKIIVSCSVDCPLPSKTELLNISFNETPSDDLGQIIADAKSFSDHVAPTSLFEVQFLDVASESVLSKARELNLLSESTYTTIGLLQRDETKRFLTKTEEKSVELEHGTNIPASSDKVHLCLGQNLYFMNRFLIRWNLSDHQCNEAGCRNCPVSTATSMEVRHMVESDWLYLGELSKCSTSNHSISSSQKALRSLKLIPAAARKSLPVLINHCGLLLCIPAIGFSYCSCLEASAVFLPRVPLGGGHSSFL</sequence>
<accession>A0A178VBN4</accession>
<protein>
    <recommendedName>
        <fullName evidence="1">tRNA(Ile)-lysidine synthetase</fullName>
        <ecNumber evidence="1">6.3.4.19</ecNumber>
    </recommendedName>
</protein>
<dbReference type="GO" id="GO:0005524">
    <property type="term" value="F:ATP binding"/>
    <property type="evidence" value="ECO:0007669"/>
    <property type="project" value="UniProtKB-KW"/>
</dbReference>
<keyword evidence="4" id="KW-0547">Nucleotide-binding</keyword>
<reference evidence="9" key="1">
    <citation type="journal article" date="2016" name="Proc. Natl. Acad. Sci. U.S.A.">
        <title>Chromosome-level assembly of Arabidopsis thaliana Ler reveals the extent of translocation and inversion polymorphisms.</title>
        <authorList>
            <person name="Zapata L."/>
            <person name="Ding J."/>
            <person name="Willing E.M."/>
            <person name="Hartwig B."/>
            <person name="Bezdan D."/>
            <person name="Jiao W.B."/>
            <person name="Patel V."/>
            <person name="Velikkakam James G."/>
            <person name="Koornneef M."/>
            <person name="Ossowski S."/>
            <person name="Schneeberger K."/>
        </authorList>
    </citation>
    <scope>NUCLEOTIDE SEQUENCE [LARGE SCALE GENOMIC DNA]</scope>
    <source>
        <strain evidence="9">cv. Landsberg erecta</strain>
    </source>
</reference>
<dbReference type="CDD" id="cd01992">
    <property type="entry name" value="TilS_N"/>
    <property type="match status" value="1"/>
</dbReference>
<dbReference type="InterPro" id="IPR011063">
    <property type="entry name" value="TilS/TtcA_N"/>
</dbReference>
<dbReference type="InterPro" id="IPR012094">
    <property type="entry name" value="tRNA_Ile_lys_synt"/>
</dbReference>
<dbReference type="GO" id="GO:0032267">
    <property type="term" value="F:tRNA(Ile)-lysidine synthase activity"/>
    <property type="evidence" value="ECO:0007669"/>
    <property type="project" value="UniProtKB-EC"/>
</dbReference>
<dbReference type="NCBIfam" id="TIGR02432">
    <property type="entry name" value="lysidine_TilS_N"/>
    <property type="match status" value="1"/>
</dbReference>
<evidence type="ECO:0000256" key="1">
    <source>
        <dbReference type="ARBA" id="ARBA00013267"/>
    </source>
</evidence>
<evidence type="ECO:0000256" key="3">
    <source>
        <dbReference type="ARBA" id="ARBA00022694"/>
    </source>
</evidence>